<keyword evidence="3" id="KW-1185">Reference proteome</keyword>
<dbReference type="EMBL" id="SDMP01000019">
    <property type="protein sequence ID" value="RYQ93085.1"/>
    <property type="molecule type" value="Genomic_DNA"/>
</dbReference>
<evidence type="ECO:0000256" key="1">
    <source>
        <dbReference type="SAM" id="MobiDB-lite"/>
    </source>
</evidence>
<accession>A0A444XUF2</accession>
<protein>
    <submittedName>
        <fullName evidence="2">Uncharacterized protein</fullName>
    </submittedName>
</protein>
<reference evidence="2 3" key="1">
    <citation type="submission" date="2019-01" db="EMBL/GenBank/DDBJ databases">
        <title>Sequencing of cultivated peanut Arachis hypogaea provides insights into genome evolution and oil improvement.</title>
        <authorList>
            <person name="Chen X."/>
        </authorList>
    </citation>
    <scope>NUCLEOTIDE SEQUENCE [LARGE SCALE GENOMIC DNA]</scope>
    <source>
        <strain evidence="3">cv. Fuhuasheng</strain>
        <tissue evidence="2">Leaves</tissue>
    </source>
</reference>
<feature type="compositionally biased region" description="Low complexity" evidence="1">
    <location>
        <begin position="1"/>
        <end position="12"/>
    </location>
</feature>
<comment type="caution">
    <text evidence="2">The sequence shown here is derived from an EMBL/GenBank/DDBJ whole genome shotgun (WGS) entry which is preliminary data.</text>
</comment>
<name>A0A444XUF2_ARAHY</name>
<evidence type="ECO:0000313" key="2">
    <source>
        <dbReference type="EMBL" id="RYQ93085.1"/>
    </source>
</evidence>
<dbReference type="Proteomes" id="UP000289738">
    <property type="component" value="Chromosome B09"/>
</dbReference>
<organism evidence="2 3">
    <name type="scientific">Arachis hypogaea</name>
    <name type="common">Peanut</name>
    <dbReference type="NCBI Taxonomy" id="3818"/>
    <lineage>
        <taxon>Eukaryota</taxon>
        <taxon>Viridiplantae</taxon>
        <taxon>Streptophyta</taxon>
        <taxon>Embryophyta</taxon>
        <taxon>Tracheophyta</taxon>
        <taxon>Spermatophyta</taxon>
        <taxon>Magnoliopsida</taxon>
        <taxon>eudicotyledons</taxon>
        <taxon>Gunneridae</taxon>
        <taxon>Pentapetalae</taxon>
        <taxon>rosids</taxon>
        <taxon>fabids</taxon>
        <taxon>Fabales</taxon>
        <taxon>Fabaceae</taxon>
        <taxon>Papilionoideae</taxon>
        <taxon>50 kb inversion clade</taxon>
        <taxon>dalbergioids sensu lato</taxon>
        <taxon>Dalbergieae</taxon>
        <taxon>Pterocarpus clade</taxon>
        <taxon>Arachis</taxon>
    </lineage>
</organism>
<gene>
    <name evidence="2" type="ORF">Ahy_B09g099344</name>
</gene>
<sequence>MAFDGVSSSSRRSGGGGREEQFAEGWVRNGKDDKDGVSPKCFCGENAIMFMSKTSNNPNRLFLGCSFYKMSTLQGLGGVIQGTGERRKLVTLKSMNESKTWKIGSNFWRRG</sequence>
<dbReference type="AlphaFoldDB" id="A0A444XUF2"/>
<proteinExistence type="predicted"/>
<feature type="region of interest" description="Disordered" evidence="1">
    <location>
        <begin position="1"/>
        <end position="36"/>
    </location>
</feature>
<evidence type="ECO:0000313" key="3">
    <source>
        <dbReference type="Proteomes" id="UP000289738"/>
    </source>
</evidence>